<sequence>MVTTAELFGPAPADDLRLVLDDGAVDLDQISTRIDELATTFGVPAPRVVAGGDRVRLRWRRGQPVIVVGPAFDGLPAAEQESTLAGAVVFADLLAAERRDNAWRTFGFAEAAVIGLVTFAGIVGGMPPWLVLLSSVLVFVISHLTLLVVRYRRLIYRGNRRMAQVMGRPLMDQALAADAVRRANSRGVQRLWIDLCIPNETRRAMNLGAPPRLRRVPRFSRASKKPNYWLSADQRRRLPPSASSPRKNQPVFKDSER</sequence>
<evidence type="ECO:0000256" key="2">
    <source>
        <dbReference type="SAM" id="Phobius"/>
    </source>
</evidence>
<dbReference type="OrthoDB" id="4569737at2"/>
<evidence type="ECO:0000313" key="3">
    <source>
        <dbReference type="EMBL" id="GEM38004.1"/>
    </source>
</evidence>
<feature type="region of interest" description="Disordered" evidence="1">
    <location>
        <begin position="225"/>
        <end position="257"/>
    </location>
</feature>
<evidence type="ECO:0000256" key="1">
    <source>
        <dbReference type="SAM" id="MobiDB-lite"/>
    </source>
</evidence>
<keyword evidence="2" id="KW-0812">Transmembrane</keyword>
<dbReference type="Proteomes" id="UP000321424">
    <property type="component" value="Unassembled WGS sequence"/>
</dbReference>
<reference evidence="3 4" key="1">
    <citation type="submission" date="2019-07" db="EMBL/GenBank/DDBJ databases">
        <title>Whole genome shotgun sequence of Nocardia ninae NBRC 108245.</title>
        <authorList>
            <person name="Hosoyama A."/>
            <person name="Uohara A."/>
            <person name="Ohji S."/>
            <person name="Ichikawa N."/>
        </authorList>
    </citation>
    <scope>NUCLEOTIDE SEQUENCE [LARGE SCALE GENOMIC DNA]</scope>
    <source>
        <strain evidence="3 4">NBRC 108245</strain>
    </source>
</reference>
<dbReference type="AlphaFoldDB" id="A0A511MBF9"/>
<feature type="transmembrane region" description="Helical" evidence="2">
    <location>
        <begin position="129"/>
        <end position="151"/>
    </location>
</feature>
<keyword evidence="2" id="KW-1133">Transmembrane helix</keyword>
<keyword evidence="2" id="KW-0472">Membrane</keyword>
<comment type="caution">
    <text evidence="3">The sequence shown here is derived from an EMBL/GenBank/DDBJ whole genome shotgun (WGS) entry which is preliminary data.</text>
</comment>
<feature type="transmembrane region" description="Helical" evidence="2">
    <location>
        <begin position="106"/>
        <end position="123"/>
    </location>
</feature>
<dbReference type="EMBL" id="BJXA01000013">
    <property type="protein sequence ID" value="GEM38004.1"/>
    <property type="molecule type" value="Genomic_DNA"/>
</dbReference>
<organism evidence="3 4">
    <name type="scientific">Nocardia ninae NBRC 108245</name>
    <dbReference type="NCBI Taxonomy" id="1210091"/>
    <lineage>
        <taxon>Bacteria</taxon>
        <taxon>Bacillati</taxon>
        <taxon>Actinomycetota</taxon>
        <taxon>Actinomycetes</taxon>
        <taxon>Mycobacteriales</taxon>
        <taxon>Nocardiaceae</taxon>
        <taxon>Nocardia</taxon>
    </lineage>
</organism>
<evidence type="ECO:0000313" key="4">
    <source>
        <dbReference type="Proteomes" id="UP000321424"/>
    </source>
</evidence>
<proteinExistence type="predicted"/>
<keyword evidence="4" id="KW-1185">Reference proteome</keyword>
<gene>
    <name evidence="3" type="ORF">NN4_25230</name>
</gene>
<name>A0A511MBF9_9NOCA</name>
<protein>
    <submittedName>
        <fullName evidence="3">Uncharacterized protein</fullName>
    </submittedName>
</protein>
<accession>A0A511MBF9</accession>
<dbReference type="RefSeq" id="WP_147130063.1">
    <property type="nucleotide sequence ID" value="NZ_BJXA01000013.1"/>
</dbReference>